<dbReference type="InterPro" id="IPR039537">
    <property type="entry name" value="Retrotran_Ty1/copia-like"/>
</dbReference>
<dbReference type="EMBL" id="CP093349">
    <property type="protein sequence ID" value="WOH08574.1"/>
    <property type="molecule type" value="Genomic_DNA"/>
</dbReference>
<dbReference type="InterPro" id="IPR036397">
    <property type="entry name" value="RNaseH_sf"/>
</dbReference>
<gene>
    <name evidence="3" type="ORF">DCAR_0728017</name>
</gene>
<evidence type="ECO:0000256" key="1">
    <source>
        <dbReference type="ARBA" id="ARBA00022670"/>
    </source>
</evidence>
<evidence type="ECO:0000313" key="4">
    <source>
        <dbReference type="Proteomes" id="UP000077755"/>
    </source>
</evidence>
<dbReference type="InterPro" id="IPR012337">
    <property type="entry name" value="RNaseH-like_sf"/>
</dbReference>
<dbReference type="Pfam" id="PF25597">
    <property type="entry name" value="SH3_retrovirus"/>
    <property type="match status" value="1"/>
</dbReference>
<dbReference type="GO" id="GO:0008233">
    <property type="term" value="F:peptidase activity"/>
    <property type="evidence" value="ECO:0007669"/>
    <property type="project" value="UniProtKB-KW"/>
</dbReference>
<evidence type="ECO:0000313" key="3">
    <source>
        <dbReference type="EMBL" id="WOH08574.1"/>
    </source>
</evidence>
<dbReference type="PANTHER" id="PTHR42648">
    <property type="entry name" value="TRANSPOSASE, PUTATIVE-RELATED"/>
    <property type="match status" value="1"/>
</dbReference>
<dbReference type="InterPro" id="IPR057670">
    <property type="entry name" value="SH3_retrovirus"/>
</dbReference>
<dbReference type="InterPro" id="IPR001584">
    <property type="entry name" value="Integrase_cat-core"/>
</dbReference>
<dbReference type="Pfam" id="PF13976">
    <property type="entry name" value="gag_pre-integrs"/>
    <property type="match status" value="1"/>
</dbReference>
<dbReference type="Proteomes" id="UP000077755">
    <property type="component" value="Chromosome 7"/>
</dbReference>
<dbReference type="InterPro" id="IPR054722">
    <property type="entry name" value="PolX-like_BBD"/>
</dbReference>
<proteinExistence type="predicted"/>
<dbReference type="PANTHER" id="PTHR42648:SF18">
    <property type="entry name" value="RETROTRANSPOSON, UNCLASSIFIED-LIKE PROTEIN"/>
    <property type="match status" value="1"/>
</dbReference>
<dbReference type="PROSITE" id="PS50994">
    <property type="entry name" value="INTEGRASE"/>
    <property type="match status" value="1"/>
</dbReference>
<organism evidence="3 4">
    <name type="scientific">Daucus carota subsp. sativus</name>
    <name type="common">Carrot</name>
    <dbReference type="NCBI Taxonomy" id="79200"/>
    <lineage>
        <taxon>Eukaryota</taxon>
        <taxon>Viridiplantae</taxon>
        <taxon>Streptophyta</taxon>
        <taxon>Embryophyta</taxon>
        <taxon>Tracheophyta</taxon>
        <taxon>Spermatophyta</taxon>
        <taxon>Magnoliopsida</taxon>
        <taxon>eudicotyledons</taxon>
        <taxon>Gunneridae</taxon>
        <taxon>Pentapetalae</taxon>
        <taxon>asterids</taxon>
        <taxon>campanulids</taxon>
        <taxon>Apiales</taxon>
        <taxon>Apiaceae</taxon>
        <taxon>Apioideae</taxon>
        <taxon>Scandiceae</taxon>
        <taxon>Daucinae</taxon>
        <taxon>Daucus</taxon>
        <taxon>Daucus sect. Daucus</taxon>
    </lineage>
</organism>
<keyword evidence="1" id="KW-0645">Protease</keyword>
<keyword evidence="4" id="KW-1185">Reference proteome</keyword>
<dbReference type="Gene3D" id="3.30.420.10">
    <property type="entry name" value="Ribonuclease H-like superfamily/Ribonuclease H"/>
    <property type="match status" value="1"/>
</dbReference>
<dbReference type="Pfam" id="PF00665">
    <property type="entry name" value="rve"/>
    <property type="match status" value="1"/>
</dbReference>
<dbReference type="Pfam" id="PF14223">
    <property type="entry name" value="Retrotran_gag_2"/>
    <property type="match status" value="1"/>
</dbReference>
<reference evidence="3" key="1">
    <citation type="journal article" date="2016" name="Nat. Genet.">
        <title>A high-quality carrot genome assembly provides new insights into carotenoid accumulation and asterid genome evolution.</title>
        <authorList>
            <person name="Iorizzo M."/>
            <person name="Ellison S."/>
            <person name="Senalik D."/>
            <person name="Zeng P."/>
            <person name="Satapoomin P."/>
            <person name="Huang J."/>
            <person name="Bowman M."/>
            <person name="Iovene M."/>
            <person name="Sanseverino W."/>
            <person name="Cavagnaro P."/>
            <person name="Yildiz M."/>
            <person name="Macko-Podgorni A."/>
            <person name="Moranska E."/>
            <person name="Grzebelus E."/>
            <person name="Grzebelus D."/>
            <person name="Ashrafi H."/>
            <person name="Zheng Z."/>
            <person name="Cheng S."/>
            <person name="Spooner D."/>
            <person name="Van Deynze A."/>
            <person name="Simon P."/>
        </authorList>
    </citation>
    <scope>NUCLEOTIDE SEQUENCE</scope>
    <source>
        <tissue evidence="3">Leaf</tissue>
    </source>
</reference>
<feature type="domain" description="Integrase catalytic" evidence="2">
    <location>
        <begin position="513"/>
        <end position="678"/>
    </location>
</feature>
<keyword evidence="1" id="KW-0378">Hydrolase</keyword>
<protein>
    <recommendedName>
        <fullName evidence="2">Integrase catalytic domain-containing protein</fullName>
    </recommendedName>
</protein>
<dbReference type="AlphaFoldDB" id="A0AAF0XKN4"/>
<reference evidence="3" key="2">
    <citation type="submission" date="2022-03" db="EMBL/GenBank/DDBJ databases">
        <title>Draft title - Genomic analysis of global carrot germplasm unveils the trajectory of domestication and the origin of high carotenoid orange carrot.</title>
        <authorList>
            <person name="Iorizzo M."/>
            <person name="Ellison S."/>
            <person name="Senalik D."/>
            <person name="Macko-Podgorni A."/>
            <person name="Grzebelus D."/>
            <person name="Bostan H."/>
            <person name="Rolling W."/>
            <person name="Curaba J."/>
            <person name="Simon P."/>
        </authorList>
    </citation>
    <scope>NUCLEOTIDE SEQUENCE</scope>
    <source>
        <tissue evidence="3">Leaf</tissue>
    </source>
</reference>
<dbReference type="Pfam" id="PF22936">
    <property type="entry name" value="Pol_BBD"/>
    <property type="match status" value="1"/>
</dbReference>
<dbReference type="GO" id="GO:0015074">
    <property type="term" value="P:DNA integration"/>
    <property type="evidence" value="ECO:0007669"/>
    <property type="project" value="InterPro"/>
</dbReference>
<accession>A0AAF0XKN4</accession>
<sequence>MAASSEVLFNYAQSSIPIFNGESYDFWSIQMKTLFISHDLWDLVEDGYEAGATQEEIASWSAAKQNEFKNNKKKDARALLFIQQGVSKAIFPRIMGAKTSKEAWDLLRNQFQGYEAVISVKLQSLWREFDNLQMKESESIQDFFSKVSTIINQIRSYGDTLDDKKVVHKILRSLPAKFEHVVAAIEISKDLSKLTVDELMGALEANEERIRRFSNQPLEQAFQANISISNKNGEKRNQNFQGRGGTRNFNQRSNFNNFKCIICKRSNHESKNCKFRCKRCKVSNHSQRDCWFQNRTQANANFSEESEETHVTFSCMNDQQVQQKKWYIDSACSNHMTGSKELFSELDESHKSEVKIGDGKMLKIEGKGIITFCSKEGMTLNIADVHYVPELTQNLLSIGQLMQRGFSINFDDEHCVIFDKKKKFTVARVKMISNKTFPLSMPLEGNVALKVEQNDDSFIWHLRYGHLNFNGLKLLKDKNMVIGLPCISKINKVCEGCIYGKMHRLSFPKTAWRARAPLELVHSDICESRTPSLNGSKYFLLFVDDYTRMMWVYFLKQKSEAFISFIHFKALVENQSGRKIKTLRTDRGGEYLSQPFLNYCKEKGIRRQLTIRYSPQQNGVAERKNRTIVEMARSMLKAKGLSNIFWAEAVCTAIYLLNISPTKAVFNKTPYEAWYKQKPEVHQLKVFGCIAYSHIPAQHREKFDEKGEKLLFLGYSEESKGYRLFNPATKKFVISRDVIFDETKQWNFQNNTSQPSLQNDPNKFIV</sequence>
<dbReference type="GO" id="GO:0006508">
    <property type="term" value="P:proteolysis"/>
    <property type="evidence" value="ECO:0007669"/>
    <property type="project" value="UniProtKB-KW"/>
</dbReference>
<dbReference type="InterPro" id="IPR025724">
    <property type="entry name" value="GAG-pre-integrase_dom"/>
</dbReference>
<dbReference type="SUPFAM" id="SSF53098">
    <property type="entry name" value="Ribonuclease H-like"/>
    <property type="match status" value="1"/>
</dbReference>
<name>A0AAF0XKN4_DAUCS</name>
<dbReference type="GO" id="GO:0003676">
    <property type="term" value="F:nucleic acid binding"/>
    <property type="evidence" value="ECO:0007669"/>
    <property type="project" value="InterPro"/>
</dbReference>
<evidence type="ECO:0000259" key="2">
    <source>
        <dbReference type="PROSITE" id="PS50994"/>
    </source>
</evidence>